<evidence type="ECO:0000256" key="5">
    <source>
        <dbReference type="ARBA" id="ARBA00022989"/>
    </source>
</evidence>
<evidence type="ECO:0000313" key="12">
    <source>
        <dbReference type="Proteomes" id="UP000324104"/>
    </source>
</evidence>
<dbReference type="InterPro" id="IPR025857">
    <property type="entry name" value="MacB_PCD"/>
</dbReference>
<keyword evidence="5 8" id="KW-1133">Transmembrane helix</keyword>
<feature type="region of interest" description="Disordered" evidence="7">
    <location>
        <begin position="135"/>
        <end position="159"/>
    </location>
</feature>
<evidence type="ECO:0000256" key="8">
    <source>
        <dbReference type="SAM" id="Phobius"/>
    </source>
</evidence>
<name>A0A5D5AH38_9EURY</name>
<evidence type="ECO:0000256" key="3">
    <source>
        <dbReference type="ARBA" id="ARBA00022475"/>
    </source>
</evidence>
<keyword evidence="12" id="KW-1185">Reference proteome</keyword>
<keyword evidence="3" id="KW-1003">Cell membrane</keyword>
<evidence type="ECO:0000256" key="4">
    <source>
        <dbReference type="ARBA" id="ARBA00022692"/>
    </source>
</evidence>
<feature type="transmembrane region" description="Helical" evidence="8">
    <location>
        <begin position="323"/>
        <end position="347"/>
    </location>
</feature>
<reference evidence="11 12" key="1">
    <citation type="submission" date="2019-08" db="EMBL/GenBank/DDBJ databases">
        <title>Archaea genome.</title>
        <authorList>
            <person name="Kajale S."/>
            <person name="Shouche Y."/>
            <person name="Deshpande N."/>
            <person name="Sharma A."/>
        </authorList>
    </citation>
    <scope>NUCLEOTIDE SEQUENCE [LARGE SCALE GENOMIC DNA]</scope>
    <source>
        <strain evidence="11 12">ESP3B_9</strain>
    </source>
</reference>
<accession>A0A5D5AH38</accession>
<evidence type="ECO:0000259" key="10">
    <source>
        <dbReference type="Pfam" id="PF12704"/>
    </source>
</evidence>
<keyword evidence="4 8" id="KW-0812">Transmembrane</keyword>
<evidence type="ECO:0000256" key="7">
    <source>
        <dbReference type="SAM" id="MobiDB-lite"/>
    </source>
</evidence>
<proteinExistence type="predicted"/>
<protein>
    <submittedName>
        <fullName evidence="11">ABC transporter permease</fullName>
    </submittedName>
</protein>
<comment type="caution">
    <text evidence="11">The sequence shown here is derived from an EMBL/GenBank/DDBJ whole genome shotgun (WGS) entry which is preliminary data.</text>
</comment>
<feature type="transmembrane region" description="Helical" evidence="8">
    <location>
        <begin position="28"/>
        <end position="52"/>
    </location>
</feature>
<dbReference type="PANTHER" id="PTHR43738">
    <property type="entry name" value="ABC TRANSPORTER, MEMBRANE PROTEIN"/>
    <property type="match status" value="1"/>
</dbReference>
<dbReference type="AlphaFoldDB" id="A0A5D5AH38"/>
<dbReference type="InterPro" id="IPR003838">
    <property type="entry name" value="ABC3_permease_C"/>
</dbReference>
<dbReference type="Pfam" id="PF02687">
    <property type="entry name" value="FtsX"/>
    <property type="match status" value="1"/>
</dbReference>
<feature type="domain" description="MacB-like periplasmic core" evidence="10">
    <location>
        <begin position="27"/>
        <end position="253"/>
    </location>
</feature>
<feature type="transmembrane region" description="Helical" evidence="8">
    <location>
        <begin position="374"/>
        <end position="396"/>
    </location>
</feature>
<dbReference type="GO" id="GO:0005886">
    <property type="term" value="C:plasma membrane"/>
    <property type="evidence" value="ECO:0007669"/>
    <property type="project" value="UniProtKB-SubCell"/>
</dbReference>
<evidence type="ECO:0000256" key="1">
    <source>
        <dbReference type="ARBA" id="ARBA00004651"/>
    </source>
</evidence>
<dbReference type="Pfam" id="PF12704">
    <property type="entry name" value="MacB_PCD"/>
    <property type="match status" value="1"/>
</dbReference>
<dbReference type="InterPro" id="IPR051125">
    <property type="entry name" value="ABC-4/HrtB_transporter"/>
</dbReference>
<evidence type="ECO:0000313" key="11">
    <source>
        <dbReference type="EMBL" id="TYT61168.1"/>
    </source>
</evidence>
<feature type="transmembrane region" description="Helical" evidence="8">
    <location>
        <begin position="277"/>
        <end position="302"/>
    </location>
</feature>
<sequence length="409" mass="42058">MRARPLVRARAVAGIALAQLRRSPGRTLLAILAVGIAVLSVTLLGSLGAGVVGAGEEGLDTAGRDIWISGDPVDASTGPAENSIVGSHEIANEVSERGDVTGASPIGMHEVYLGTDPDELERTPAVGVQRTHEGFDFQEGGGFRTPEEAFEGGRSTDPTTEEIVLDPAVASELGVSPGDTIYVGASQETAPGEEFTVVGTSSYYSQFLGSETAALPLVDLQALAGTTGTDRATFITANVTADADRDAVRDDIATEYPEYDVRTSDEQIGAMAAERPIVMASGATLVGLAIVGGTVLTVNLFALVTYHQRTELAALRALGLSRWVLAGTIGAQGLAIGVLGGLLGLAATPPIVAGLNHLSASVVGFENLLHTPPAVYAAGLVLAIGLGTVVAVVTGWRAGRYTRIEHLDD</sequence>
<organism evidence="11 12">
    <name type="scientific">Natrialba swarupiae</name>
    <dbReference type="NCBI Taxonomy" id="2448032"/>
    <lineage>
        <taxon>Archaea</taxon>
        <taxon>Methanobacteriati</taxon>
        <taxon>Methanobacteriota</taxon>
        <taxon>Stenosarchaea group</taxon>
        <taxon>Halobacteria</taxon>
        <taxon>Halobacteriales</taxon>
        <taxon>Natrialbaceae</taxon>
        <taxon>Natrialba</taxon>
    </lineage>
</organism>
<dbReference type="Proteomes" id="UP000324104">
    <property type="component" value="Unassembled WGS sequence"/>
</dbReference>
<keyword evidence="2" id="KW-0813">Transport</keyword>
<evidence type="ECO:0000256" key="2">
    <source>
        <dbReference type="ARBA" id="ARBA00022448"/>
    </source>
</evidence>
<comment type="subcellular location">
    <subcellularLocation>
        <location evidence="1">Cell membrane</location>
        <topology evidence="1">Multi-pass membrane protein</topology>
    </subcellularLocation>
</comment>
<evidence type="ECO:0000259" key="9">
    <source>
        <dbReference type="Pfam" id="PF02687"/>
    </source>
</evidence>
<feature type="domain" description="ABC3 transporter permease C-terminal" evidence="9">
    <location>
        <begin position="285"/>
        <end position="398"/>
    </location>
</feature>
<gene>
    <name evidence="11" type="ORF">FYC77_15215</name>
</gene>
<evidence type="ECO:0000256" key="6">
    <source>
        <dbReference type="ARBA" id="ARBA00023136"/>
    </source>
</evidence>
<dbReference type="PANTHER" id="PTHR43738:SF1">
    <property type="entry name" value="HEMIN TRANSPORT SYSTEM PERMEASE PROTEIN HRTB-RELATED"/>
    <property type="match status" value="1"/>
</dbReference>
<dbReference type="EMBL" id="VTAW01000022">
    <property type="protein sequence ID" value="TYT61168.1"/>
    <property type="molecule type" value="Genomic_DNA"/>
</dbReference>
<keyword evidence="6 8" id="KW-0472">Membrane</keyword>